<dbReference type="InterPro" id="IPR039532">
    <property type="entry name" value="TetR_C_Firmicutes"/>
</dbReference>
<protein>
    <recommendedName>
        <fullName evidence="2">HTH tetR-type domain-containing protein</fullName>
    </recommendedName>
</protein>
<gene>
    <name evidence="3" type="ORF">SDC9_81095</name>
</gene>
<dbReference type="Gene3D" id="1.10.357.10">
    <property type="entry name" value="Tetracycline Repressor, domain 2"/>
    <property type="match status" value="1"/>
</dbReference>
<comment type="caution">
    <text evidence="3">The sequence shown here is derived from an EMBL/GenBank/DDBJ whole genome shotgun (WGS) entry which is preliminary data.</text>
</comment>
<dbReference type="InterPro" id="IPR009057">
    <property type="entry name" value="Homeodomain-like_sf"/>
</dbReference>
<accession>A0A644Z3D1</accession>
<name>A0A644Z3D1_9ZZZZ</name>
<dbReference type="PROSITE" id="PS50977">
    <property type="entry name" value="HTH_TETR_2"/>
    <property type="match status" value="1"/>
</dbReference>
<dbReference type="PANTHER" id="PTHR43479:SF7">
    <property type="entry name" value="TETR-FAMILY TRANSCRIPTIONAL REGULATOR"/>
    <property type="match status" value="1"/>
</dbReference>
<dbReference type="InterPro" id="IPR001647">
    <property type="entry name" value="HTH_TetR"/>
</dbReference>
<dbReference type="Pfam" id="PF00440">
    <property type="entry name" value="TetR_N"/>
    <property type="match status" value="1"/>
</dbReference>
<evidence type="ECO:0000259" key="2">
    <source>
        <dbReference type="PROSITE" id="PS50977"/>
    </source>
</evidence>
<dbReference type="Pfam" id="PF14278">
    <property type="entry name" value="TetR_C_8"/>
    <property type="match status" value="1"/>
</dbReference>
<evidence type="ECO:0000256" key="1">
    <source>
        <dbReference type="ARBA" id="ARBA00023125"/>
    </source>
</evidence>
<dbReference type="SUPFAM" id="SSF46689">
    <property type="entry name" value="Homeodomain-like"/>
    <property type="match status" value="1"/>
</dbReference>
<dbReference type="PANTHER" id="PTHR43479">
    <property type="entry name" value="ACREF/ENVCD OPERON REPRESSOR-RELATED"/>
    <property type="match status" value="1"/>
</dbReference>
<evidence type="ECO:0000313" key="3">
    <source>
        <dbReference type="EMBL" id="MPM34511.1"/>
    </source>
</evidence>
<dbReference type="AlphaFoldDB" id="A0A644Z3D1"/>
<dbReference type="EMBL" id="VSSQ01006996">
    <property type="protein sequence ID" value="MPM34511.1"/>
    <property type="molecule type" value="Genomic_DNA"/>
</dbReference>
<proteinExistence type="predicted"/>
<dbReference type="GO" id="GO:0003677">
    <property type="term" value="F:DNA binding"/>
    <property type="evidence" value="ECO:0007669"/>
    <property type="project" value="UniProtKB-KW"/>
</dbReference>
<dbReference type="InterPro" id="IPR050624">
    <property type="entry name" value="HTH-type_Tx_Regulator"/>
</dbReference>
<sequence>MAQMTKLALAQSLKQLMADRTLDKITVKEIVARCGVNRQTFYYHFRDIYDLLDWMFINEGQEFSRKYPDITTSDDGQTAVCNLCSYLLDNRDMVINIYHSLGRELLDRYLCREMAKLLHSTLHERARDFGANSDDLEFLIGFYKHAFVGTMLDWVQEGLPGNCDEIVHKFIPLLKGTFDATLKRMAQSR</sequence>
<keyword evidence="1" id="KW-0238">DNA-binding</keyword>
<organism evidence="3">
    <name type="scientific">bioreactor metagenome</name>
    <dbReference type="NCBI Taxonomy" id="1076179"/>
    <lineage>
        <taxon>unclassified sequences</taxon>
        <taxon>metagenomes</taxon>
        <taxon>ecological metagenomes</taxon>
    </lineage>
</organism>
<feature type="domain" description="HTH tetR-type" evidence="2">
    <location>
        <begin position="3"/>
        <end position="63"/>
    </location>
</feature>
<reference evidence="3" key="1">
    <citation type="submission" date="2019-08" db="EMBL/GenBank/DDBJ databases">
        <authorList>
            <person name="Kucharzyk K."/>
            <person name="Murdoch R.W."/>
            <person name="Higgins S."/>
            <person name="Loffler F."/>
        </authorList>
    </citation>
    <scope>NUCLEOTIDE SEQUENCE</scope>
</reference>